<protein>
    <submittedName>
        <fullName evidence="2">Uncharacterized protein</fullName>
    </submittedName>
</protein>
<comment type="caution">
    <text evidence="2">The sequence shown here is derived from an EMBL/GenBank/DDBJ whole genome shotgun (WGS) entry which is preliminary data.</text>
</comment>
<gene>
    <name evidence="2" type="ORF">IAD32_09345</name>
</gene>
<reference evidence="2" key="1">
    <citation type="submission" date="2020-10" db="EMBL/GenBank/DDBJ databases">
        <authorList>
            <person name="Gilroy R."/>
        </authorList>
    </citation>
    <scope>NUCLEOTIDE SEQUENCE</scope>
    <source>
        <strain evidence="2">ChiSjej1B19-3389</strain>
    </source>
</reference>
<keyword evidence="1" id="KW-1133">Transmembrane helix</keyword>
<organism evidence="2 3">
    <name type="scientific">Candidatus Scatavimonas merdigallinarum</name>
    <dbReference type="NCBI Taxonomy" id="2840914"/>
    <lineage>
        <taxon>Bacteria</taxon>
        <taxon>Bacillati</taxon>
        <taxon>Bacillota</taxon>
        <taxon>Clostridia</taxon>
        <taxon>Eubacteriales</taxon>
        <taxon>Oscillospiraceae</taxon>
        <taxon>Oscillospiraceae incertae sedis</taxon>
        <taxon>Candidatus Scatavimonas</taxon>
    </lineage>
</organism>
<dbReference type="AlphaFoldDB" id="A0A9D1CUZ8"/>
<feature type="transmembrane region" description="Helical" evidence="1">
    <location>
        <begin position="20"/>
        <end position="41"/>
    </location>
</feature>
<reference evidence="2" key="2">
    <citation type="journal article" date="2021" name="PeerJ">
        <title>Extensive microbial diversity within the chicken gut microbiome revealed by metagenomics and culture.</title>
        <authorList>
            <person name="Gilroy R."/>
            <person name="Ravi A."/>
            <person name="Getino M."/>
            <person name="Pursley I."/>
            <person name="Horton D.L."/>
            <person name="Alikhan N.F."/>
            <person name="Baker D."/>
            <person name="Gharbi K."/>
            <person name="Hall N."/>
            <person name="Watson M."/>
            <person name="Adriaenssens E.M."/>
            <person name="Foster-Nyarko E."/>
            <person name="Jarju S."/>
            <person name="Secka A."/>
            <person name="Antonio M."/>
            <person name="Oren A."/>
            <person name="Chaudhuri R.R."/>
            <person name="La Ragione R."/>
            <person name="Hildebrand F."/>
            <person name="Pallen M.J."/>
        </authorList>
    </citation>
    <scope>NUCLEOTIDE SEQUENCE</scope>
    <source>
        <strain evidence="2">ChiSjej1B19-3389</strain>
    </source>
</reference>
<proteinExistence type="predicted"/>
<name>A0A9D1CUZ8_9FIRM</name>
<evidence type="ECO:0000313" key="3">
    <source>
        <dbReference type="Proteomes" id="UP000886787"/>
    </source>
</evidence>
<accession>A0A9D1CUZ8</accession>
<dbReference type="EMBL" id="DVFW01000050">
    <property type="protein sequence ID" value="HIQ81457.1"/>
    <property type="molecule type" value="Genomic_DNA"/>
</dbReference>
<keyword evidence="1" id="KW-0472">Membrane</keyword>
<sequence length="67" mass="7811">MDQKKVKADVERIEQMQVPLAHIIPEFIGLLIMSFGMRSYATESAGAMATNQWRFRQQYRSKSKQSF</sequence>
<dbReference type="Proteomes" id="UP000886787">
    <property type="component" value="Unassembled WGS sequence"/>
</dbReference>
<evidence type="ECO:0000256" key="1">
    <source>
        <dbReference type="SAM" id="Phobius"/>
    </source>
</evidence>
<keyword evidence="1" id="KW-0812">Transmembrane</keyword>
<evidence type="ECO:0000313" key="2">
    <source>
        <dbReference type="EMBL" id="HIQ81457.1"/>
    </source>
</evidence>